<evidence type="ECO:0000313" key="2">
    <source>
        <dbReference type="EMBL" id="MRX45432.1"/>
    </source>
</evidence>
<name>A0A6L5R5Y5_9MICO</name>
<organism evidence="2 3">
    <name type="scientific">Agromyces kandeliae</name>
    <dbReference type="NCBI Taxonomy" id="2666141"/>
    <lineage>
        <taxon>Bacteria</taxon>
        <taxon>Bacillati</taxon>
        <taxon>Actinomycetota</taxon>
        <taxon>Actinomycetes</taxon>
        <taxon>Micrococcales</taxon>
        <taxon>Microbacteriaceae</taxon>
        <taxon>Agromyces</taxon>
    </lineage>
</organism>
<dbReference type="Proteomes" id="UP000476511">
    <property type="component" value="Unassembled WGS sequence"/>
</dbReference>
<dbReference type="AlphaFoldDB" id="A0A6L5R5Y5"/>
<comment type="caution">
    <text evidence="2">The sequence shown here is derived from an EMBL/GenBank/DDBJ whole genome shotgun (WGS) entry which is preliminary data.</text>
</comment>
<accession>A0A6L5R5Y5</accession>
<feature type="region of interest" description="Disordered" evidence="1">
    <location>
        <begin position="39"/>
        <end position="62"/>
    </location>
</feature>
<dbReference type="RefSeq" id="WP_154347955.1">
    <property type="nucleotide sequence ID" value="NZ_WKJD01000021.1"/>
</dbReference>
<keyword evidence="3" id="KW-1185">Reference proteome</keyword>
<proteinExistence type="predicted"/>
<evidence type="ECO:0000313" key="3">
    <source>
        <dbReference type="Proteomes" id="UP000476511"/>
    </source>
</evidence>
<feature type="compositionally biased region" description="Basic and acidic residues" evidence="1">
    <location>
        <begin position="39"/>
        <end position="55"/>
    </location>
</feature>
<gene>
    <name evidence="2" type="ORF">GJR97_17115</name>
</gene>
<evidence type="ECO:0000256" key="1">
    <source>
        <dbReference type="SAM" id="MobiDB-lite"/>
    </source>
</evidence>
<reference evidence="2 3" key="1">
    <citation type="submission" date="2019-11" db="EMBL/GenBank/DDBJ databases">
        <title>Agromyces kandeliae sp. nov., isolated from mangrove soil.</title>
        <authorList>
            <person name="Wang R."/>
        </authorList>
    </citation>
    <scope>NUCLEOTIDE SEQUENCE [LARGE SCALE GENOMIC DNA]</scope>
    <source>
        <strain evidence="2 3">Q22</strain>
    </source>
</reference>
<protein>
    <submittedName>
        <fullName evidence="2">Uncharacterized protein</fullName>
    </submittedName>
</protein>
<sequence length="62" mass="6876">MDLAHALTAGGLAGRRTDHRFTADETEIRAAEERVARRRAAAVERHPITFTERGRHAAPRTA</sequence>
<dbReference type="EMBL" id="WKJD01000021">
    <property type="protein sequence ID" value="MRX45432.1"/>
    <property type="molecule type" value="Genomic_DNA"/>
</dbReference>